<proteinExistence type="predicted"/>
<protein>
    <submittedName>
        <fullName evidence="2">DNA-binding protein</fullName>
    </submittedName>
</protein>
<dbReference type="Pfam" id="PF12728">
    <property type="entry name" value="HTH_17"/>
    <property type="match status" value="2"/>
</dbReference>
<dbReference type="Proteomes" id="UP000191039">
    <property type="component" value="Unassembled WGS sequence"/>
</dbReference>
<dbReference type="GO" id="GO:0003677">
    <property type="term" value="F:DNA binding"/>
    <property type="evidence" value="ECO:0007669"/>
    <property type="project" value="UniProtKB-KW"/>
</dbReference>
<dbReference type="SUPFAM" id="SSF46955">
    <property type="entry name" value="Putative DNA-binding domain"/>
    <property type="match status" value="2"/>
</dbReference>
<dbReference type="OrthoDB" id="4330189at2"/>
<dbReference type="EMBL" id="MIJD01000080">
    <property type="protein sequence ID" value="OPE54526.1"/>
    <property type="molecule type" value="Genomic_DNA"/>
</dbReference>
<reference evidence="2 4" key="1">
    <citation type="submission" date="2016-09" db="EMBL/GenBank/DDBJ databases">
        <title>genome sequences of unsequenced Mycobacteria.</title>
        <authorList>
            <person name="Greninger A.L."/>
            <person name="Jerome K.R."/>
            <person name="Mcnair B."/>
            <person name="Wallis C."/>
            <person name="Fang F."/>
        </authorList>
    </citation>
    <scope>NUCLEOTIDE SEQUENCE [LARGE SCALE GENOMIC DNA]</scope>
    <source>
        <strain evidence="2 4">BM1</strain>
    </source>
</reference>
<sequence length="235" mass="24997">MSGKPGSIQGLAKCSGCGHFASVHHGSGGGRPDGSTCAAPDCDCTRFIEPNDARVPLGVDRLTAAEVAQLTGLSVHTLNYWRQSGQGPKSIKAGTRTLYPRPEVERWLAEIDGHTVPSLTTASGWFAKAVEAAKQIAPEHTAPWKRACTYALLAIAEALLAQQSSRRDRTRPPASGDVAAEMLTTNDVATMTRLSAGTLRSWRHTGSGGPPSVKLGGRVLYRRSDVEAWLREASP</sequence>
<dbReference type="AlphaFoldDB" id="A0A1T3WJF9"/>
<evidence type="ECO:0000313" key="2">
    <source>
        <dbReference type="EMBL" id="OPE54526.1"/>
    </source>
</evidence>
<dbReference type="PANTHER" id="PTHR34585:SF22">
    <property type="entry name" value="HELIX-TURN-HELIX DOMAIN-CONTAINING PROTEIN"/>
    <property type="match status" value="1"/>
</dbReference>
<dbReference type="PANTHER" id="PTHR34585">
    <property type="match status" value="1"/>
</dbReference>
<name>A0A1T3WJF9_9MYCO</name>
<evidence type="ECO:0000313" key="3">
    <source>
        <dbReference type="EMBL" id="PEG55572.1"/>
    </source>
</evidence>
<feature type="domain" description="Helix-turn-helix" evidence="1">
    <location>
        <begin position="182"/>
        <end position="233"/>
    </location>
</feature>
<reference evidence="3 5" key="2">
    <citation type="submission" date="2017-10" db="EMBL/GenBank/DDBJ databases">
        <title>The new phylogeny of genus Mycobacterium.</title>
        <authorList>
            <person name="Tortoli E."/>
            <person name="Trovato A."/>
            <person name="Cirillo D.M."/>
        </authorList>
    </citation>
    <scope>NUCLEOTIDE SEQUENCE [LARGE SCALE GENOMIC DNA]</scope>
    <source>
        <strain evidence="3 5">IP141170001</strain>
    </source>
</reference>
<evidence type="ECO:0000313" key="5">
    <source>
        <dbReference type="Proteomes" id="UP000220340"/>
    </source>
</evidence>
<keyword evidence="5" id="KW-1185">Reference proteome</keyword>
<keyword evidence="2" id="KW-0238">DNA-binding</keyword>
<organism evidence="2 4">
    <name type="scientific">Mycolicibacterium diernhoferi</name>
    <dbReference type="NCBI Taxonomy" id="1801"/>
    <lineage>
        <taxon>Bacteria</taxon>
        <taxon>Bacillati</taxon>
        <taxon>Actinomycetota</taxon>
        <taxon>Actinomycetes</taxon>
        <taxon>Mycobacteriales</taxon>
        <taxon>Mycobacteriaceae</taxon>
        <taxon>Mycolicibacterium</taxon>
    </lineage>
</organism>
<dbReference type="Gene3D" id="1.10.1660.10">
    <property type="match status" value="1"/>
</dbReference>
<comment type="caution">
    <text evidence="2">The sequence shown here is derived from an EMBL/GenBank/DDBJ whole genome shotgun (WGS) entry which is preliminary data.</text>
</comment>
<evidence type="ECO:0000313" key="4">
    <source>
        <dbReference type="Proteomes" id="UP000191039"/>
    </source>
</evidence>
<dbReference type="Proteomes" id="UP000220340">
    <property type="component" value="Unassembled WGS sequence"/>
</dbReference>
<evidence type="ECO:0000259" key="1">
    <source>
        <dbReference type="Pfam" id="PF12728"/>
    </source>
</evidence>
<gene>
    <name evidence="2" type="ORF">BV510_09840</name>
    <name evidence="3" type="ORF">CRI78_04715</name>
</gene>
<accession>A0A1T3WJF9</accession>
<feature type="domain" description="Helix-turn-helix" evidence="1">
    <location>
        <begin position="62"/>
        <end position="110"/>
    </location>
</feature>
<dbReference type="InterPro" id="IPR041657">
    <property type="entry name" value="HTH_17"/>
</dbReference>
<dbReference type="EMBL" id="PDCR01000005">
    <property type="protein sequence ID" value="PEG55572.1"/>
    <property type="molecule type" value="Genomic_DNA"/>
</dbReference>
<dbReference type="InterPro" id="IPR009061">
    <property type="entry name" value="DNA-bd_dom_put_sf"/>
</dbReference>